<accession>E6QIU5</accession>
<name>E6QIU5_9ZZZZ</name>
<dbReference type="EMBL" id="CABQ01000071">
    <property type="protein sequence ID" value="CBI07161.1"/>
    <property type="molecule type" value="Genomic_DNA"/>
</dbReference>
<gene>
    <name evidence="1" type="ORF">CARN6_0480</name>
</gene>
<proteinExistence type="predicted"/>
<sequence>MWLDYCRSSRTRQDFDGGLAFHAACCSEGWLLGFAERPGLFCCGSGGAFANGQRWRLLLFGLPFPRAQAISKALRLALCMVQREAQGGALRRRFTMRHDAVLAAFERDLHDLQMPFRTKDTCRRSHFSQQLLDPFDPFLSTLLSGFPDLYLPASELDFHNSPPLIFNPHSIIYPHQGQHCGPCCGMARTRKPMTMDCSGMRSGGEQTLSGFQSYLLERPYNMTADTRG</sequence>
<comment type="caution">
    <text evidence="1">The sequence shown here is derived from an EMBL/GenBank/DDBJ whole genome shotgun (WGS) entry which is preliminary data.</text>
</comment>
<reference evidence="1" key="1">
    <citation type="submission" date="2009-10" db="EMBL/GenBank/DDBJ databases">
        <title>Diversity of trophic interactions inside an arsenic-rich microbial ecosystem.</title>
        <authorList>
            <person name="Bertin P.N."/>
            <person name="Heinrich-Salmeron A."/>
            <person name="Pelletier E."/>
            <person name="Goulhen-Chollet F."/>
            <person name="Arsene-Ploetze F."/>
            <person name="Gallien S."/>
            <person name="Calteau A."/>
            <person name="Vallenet D."/>
            <person name="Casiot C."/>
            <person name="Chane-Woon-Ming B."/>
            <person name="Giloteaux L."/>
            <person name="Barakat M."/>
            <person name="Bonnefoy V."/>
            <person name="Bruneel O."/>
            <person name="Chandler M."/>
            <person name="Cleiss J."/>
            <person name="Duran R."/>
            <person name="Elbaz-Poulichet F."/>
            <person name="Fonknechten N."/>
            <person name="Lauga B."/>
            <person name="Mornico D."/>
            <person name="Ortet P."/>
            <person name="Schaeffer C."/>
            <person name="Siguier P."/>
            <person name="Alexander Thil Smith A."/>
            <person name="Van Dorsselaer A."/>
            <person name="Weissenbach J."/>
            <person name="Medigue C."/>
            <person name="Le Paslier D."/>
        </authorList>
    </citation>
    <scope>NUCLEOTIDE SEQUENCE</scope>
</reference>
<dbReference type="AlphaFoldDB" id="E6QIU5"/>
<evidence type="ECO:0000313" key="1">
    <source>
        <dbReference type="EMBL" id="CBI07161.1"/>
    </source>
</evidence>
<protein>
    <submittedName>
        <fullName evidence="1">Uncharacterized protein</fullName>
    </submittedName>
</protein>
<organism evidence="1">
    <name type="scientific">mine drainage metagenome</name>
    <dbReference type="NCBI Taxonomy" id="410659"/>
    <lineage>
        <taxon>unclassified sequences</taxon>
        <taxon>metagenomes</taxon>
        <taxon>ecological metagenomes</taxon>
    </lineage>
</organism>